<name>A0AA39JHV3_9AGAR</name>
<dbReference type="EMBL" id="JAUEPT010000026">
    <property type="protein sequence ID" value="KAK0442452.1"/>
    <property type="molecule type" value="Genomic_DNA"/>
</dbReference>
<comment type="caution">
    <text evidence="2">The sequence shown here is derived from an EMBL/GenBank/DDBJ whole genome shotgun (WGS) entry which is preliminary data.</text>
</comment>
<accession>A0AA39JHV3</accession>
<dbReference type="PANTHER" id="PTHR43558:SF6">
    <property type="entry name" value="REDUCTASE, PUTATIVE (AFU_ORTHOLOGUE AFUA_3G10540)-RELATED"/>
    <property type="match status" value="1"/>
</dbReference>
<gene>
    <name evidence="2" type="ORF">EV421DRAFT_1904220</name>
</gene>
<feature type="region of interest" description="Disordered" evidence="1">
    <location>
        <begin position="1"/>
        <end position="25"/>
    </location>
</feature>
<reference evidence="2" key="1">
    <citation type="submission" date="2023-06" db="EMBL/GenBank/DDBJ databases">
        <authorList>
            <consortium name="Lawrence Berkeley National Laboratory"/>
            <person name="Ahrendt S."/>
            <person name="Sahu N."/>
            <person name="Indic B."/>
            <person name="Wong-Bajracharya J."/>
            <person name="Merenyi Z."/>
            <person name="Ke H.-M."/>
            <person name="Monk M."/>
            <person name="Kocsube S."/>
            <person name="Drula E."/>
            <person name="Lipzen A."/>
            <person name="Balint B."/>
            <person name="Henrissat B."/>
            <person name="Andreopoulos B."/>
            <person name="Martin F.M."/>
            <person name="Harder C.B."/>
            <person name="Rigling D."/>
            <person name="Ford K.L."/>
            <person name="Foster G.D."/>
            <person name="Pangilinan J."/>
            <person name="Papanicolaou A."/>
            <person name="Barry K."/>
            <person name="LaButti K."/>
            <person name="Viragh M."/>
            <person name="Koriabine M."/>
            <person name="Yan M."/>
            <person name="Riley R."/>
            <person name="Champramary S."/>
            <person name="Plett K.L."/>
            <person name="Tsai I.J."/>
            <person name="Slot J."/>
            <person name="Sipos G."/>
            <person name="Plett J."/>
            <person name="Nagy L.G."/>
            <person name="Grigoriev I.V."/>
        </authorList>
    </citation>
    <scope>NUCLEOTIDE SEQUENCE</scope>
    <source>
        <strain evidence="2">FPL87.14</strain>
    </source>
</reference>
<dbReference type="Proteomes" id="UP001175226">
    <property type="component" value="Unassembled WGS sequence"/>
</dbReference>
<evidence type="ECO:0000313" key="2">
    <source>
        <dbReference type="EMBL" id="KAK0442452.1"/>
    </source>
</evidence>
<keyword evidence="3" id="KW-1185">Reference proteome</keyword>
<evidence type="ECO:0000313" key="3">
    <source>
        <dbReference type="Proteomes" id="UP001175226"/>
    </source>
</evidence>
<dbReference type="PANTHER" id="PTHR43558">
    <property type="entry name" value="REDUCTASE, PUTATIVE (AFU_ORTHOLOGUE AFUA_3G10540)-RELATED"/>
    <property type="match status" value="1"/>
</dbReference>
<evidence type="ECO:0000256" key="1">
    <source>
        <dbReference type="SAM" id="MobiDB-lite"/>
    </source>
</evidence>
<organism evidence="2 3">
    <name type="scientific">Armillaria borealis</name>
    <dbReference type="NCBI Taxonomy" id="47425"/>
    <lineage>
        <taxon>Eukaryota</taxon>
        <taxon>Fungi</taxon>
        <taxon>Dikarya</taxon>
        <taxon>Basidiomycota</taxon>
        <taxon>Agaricomycotina</taxon>
        <taxon>Agaricomycetes</taxon>
        <taxon>Agaricomycetidae</taxon>
        <taxon>Agaricales</taxon>
        <taxon>Marasmiineae</taxon>
        <taxon>Physalacriaceae</taxon>
        <taxon>Armillaria</taxon>
    </lineage>
</organism>
<proteinExistence type="predicted"/>
<dbReference type="AlphaFoldDB" id="A0AA39JHV3"/>
<protein>
    <submittedName>
        <fullName evidence="2">Uncharacterized protein</fullName>
    </submittedName>
</protein>
<sequence>MTRTQSGRTSIPFCESPSPVSDTTQSMRNHDIVHEIPFMRRLRSGMHLDDALLIALDAERAHRRLFSVARDDPAIADPYVGLVNIFDPSNDGLFVVQASRVPNPCKIFTLLPEQRPKDGNPIMVPNIATFRTHWNLYTENMLTDMDWRGVVAAGGSVLACLSLPHAVCGSNSEIRHFQREHFLTSDVDLFLYGMSVEEAETKITAVYDTIKESVPYETVCIRTKNTISIHSQHPFRVVQIVLRLYASIGEILAGFDINAPCFAFDGEYVWGSPRGIAAVMRRANTVDMSRRSPSLENRLAKYAARGYEVLVPSLNRDKIDDRIYRVQPSMLEGLACLLSLECIATSGTDGMIDTRVIDDAMDSCDLTENSDYSHFHIPYGPGWDAAKIKEFTINANFVLNDEEMQISVRSGEGWRLHRHPAFHGTAFQCITGTCLDCAEPRTEHERNLRKVWDQFYVRGRVQFFQEDPGRQIMSGSFHPIDDGDWSEQAYSFGPEHIQRPSEQIAWHSRFKKTLELLKKSLWYTRQAMESVEIVLQTVL</sequence>
<dbReference type="InterPro" id="IPR053354">
    <property type="entry name" value="MGDG_epimerase"/>
</dbReference>